<proteinExistence type="predicted"/>
<feature type="domain" description="Response regulatory" evidence="8">
    <location>
        <begin position="7"/>
        <end position="120"/>
    </location>
</feature>
<dbReference type="PANTHER" id="PTHR48111">
    <property type="entry name" value="REGULATOR OF RPOS"/>
    <property type="match status" value="1"/>
</dbReference>
<evidence type="ECO:0000259" key="9">
    <source>
        <dbReference type="PROSITE" id="PS51755"/>
    </source>
</evidence>
<keyword evidence="3" id="KW-0805">Transcription regulation</keyword>
<evidence type="ECO:0000256" key="7">
    <source>
        <dbReference type="PROSITE-ProRule" id="PRU01091"/>
    </source>
</evidence>
<evidence type="ECO:0000313" key="11">
    <source>
        <dbReference type="Proteomes" id="UP001209803"/>
    </source>
</evidence>
<dbReference type="Gene3D" id="1.10.10.10">
    <property type="entry name" value="Winged helix-like DNA-binding domain superfamily/Winged helix DNA-binding domain"/>
    <property type="match status" value="1"/>
</dbReference>
<evidence type="ECO:0000256" key="3">
    <source>
        <dbReference type="ARBA" id="ARBA00023015"/>
    </source>
</evidence>
<dbReference type="SMART" id="SM00862">
    <property type="entry name" value="Trans_reg_C"/>
    <property type="match status" value="1"/>
</dbReference>
<gene>
    <name evidence="10" type="ORF">K1718_08850</name>
</gene>
<dbReference type="SUPFAM" id="SSF46894">
    <property type="entry name" value="C-terminal effector domain of the bipartite response regulators"/>
    <property type="match status" value="1"/>
</dbReference>
<dbReference type="InterPro" id="IPR036388">
    <property type="entry name" value="WH-like_DNA-bd_sf"/>
</dbReference>
<dbReference type="PANTHER" id="PTHR48111:SF4">
    <property type="entry name" value="DNA-BINDING DUAL TRANSCRIPTIONAL REGULATOR OMPR"/>
    <property type="match status" value="1"/>
</dbReference>
<evidence type="ECO:0000256" key="6">
    <source>
        <dbReference type="PROSITE-ProRule" id="PRU00169"/>
    </source>
</evidence>
<sequence>MSEDCREIIICDDEAPLRRMLSDHLSECGYLIRQAEDAASLFVLMNEREPDLVLLDVKMPGKDGLTALRELRKTSVVPVLMLTAAGELVDKILGLEFGADDYLVKPVDLRELQARIKATIRRNEIGQGAKDKSKAPEGAVQFGPCRLDVDSARLFGPDGNEVTITAMEFRLLRVFAANRGRILNRDQLLEQAHDKAWEPFDRSIDLRISRIRRKIEPNPDKPEIIRTVRGVGYIFD</sequence>
<evidence type="ECO:0000259" key="8">
    <source>
        <dbReference type="PROSITE" id="PS50110"/>
    </source>
</evidence>
<dbReference type="CDD" id="cd00383">
    <property type="entry name" value="trans_reg_C"/>
    <property type="match status" value="1"/>
</dbReference>
<dbReference type="Pfam" id="PF00486">
    <property type="entry name" value="Trans_reg_C"/>
    <property type="match status" value="1"/>
</dbReference>
<dbReference type="SMART" id="SM00448">
    <property type="entry name" value="REC"/>
    <property type="match status" value="1"/>
</dbReference>
<evidence type="ECO:0000313" key="10">
    <source>
        <dbReference type="EMBL" id="WFE91450.1"/>
    </source>
</evidence>
<dbReference type="EMBL" id="CP120863">
    <property type="protein sequence ID" value="WFE91450.1"/>
    <property type="molecule type" value="Genomic_DNA"/>
</dbReference>
<dbReference type="Proteomes" id="UP001209803">
    <property type="component" value="Chromosome"/>
</dbReference>
<dbReference type="InterPro" id="IPR039420">
    <property type="entry name" value="WalR-like"/>
</dbReference>
<accession>A0ABY8F7H8</accession>
<keyword evidence="5" id="KW-0804">Transcription</keyword>
<feature type="domain" description="OmpR/PhoB-type" evidence="9">
    <location>
        <begin position="137"/>
        <end position="236"/>
    </location>
</feature>
<feature type="DNA-binding region" description="OmpR/PhoB-type" evidence="7">
    <location>
        <begin position="137"/>
        <end position="236"/>
    </location>
</feature>
<dbReference type="PROSITE" id="PS51755">
    <property type="entry name" value="OMPR_PHOB"/>
    <property type="match status" value="1"/>
</dbReference>
<keyword evidence="2" id="KW-0902">Two-component regulatory system</keyword>
<reference evidence="10 11" key="1">
    <citation type="submission" date="2023-03" db="EMBL/GenBank/DDBJ databases">
        <title>Roseibium porphyridii sp. nov. and Roseibium rhodosorbium sp. nov. isolated from marine algae, Porphyridium cruentum and Rhodosorus marinus, respectively.</title>
        <authorList>
            <person name="Lee M.W."/>
            <person name="Choi B.J."/>
            <person name="Lee J.K."/>
            <person name="Choi D.G."/>
            <person name="Baek J.H."/>
            <person name="Bayburt H."/>
            <person name="Kim J.M."/>
            <person name="Han D.M."/>
            <person name="Kim K.H."/>
            <person name="Jeon C.O."/>
        </authorList>
    </citation>
    <scope>NUCLEOTIDE SEQUENCE [LARGE SCALE GENOMIC DNA]</scope>
    <source>
        <strain evidence="10 11">KMA01</strain>
    </source>
</reference>
<dbReference type="RefSeq" id="WP_265683873.1">
    <property type="nucleotide sequence ID" value="NZ_CP120863.1"/>
</dbReference>
<evidence type="ECO:0000256" key="2">
    <source>
        <dbReference type="ARBA" id="ARBA00023012"/>
    </source>
</evidence>
<dbReference type="Pfam" id="PF00072">
    <property type="entry name" value="Response_reg"/>
    <property type="match status" value="1"/>
</dbReference>
<evidence type="ECO:0000256" key="5">
    <source>
        <dbReference type="ARBA" id="ARBA00023163"/>
    </source>
</evidence>
<dbReference type="InterPro" id="IPR001789">
    <property type="entry name" value="Sig_transdc_resp-reg_receiver"/>
</dbReference>
<dbReference type="Gene3D" id="6.10.250.690">
    <property type="match status" value="1"/>
</dbReference>
<keyword evidence="4 7" id="KW-0238">DNA-binding</keyword>
<dbReference type="InterPro" id="IPR011006">
    <property type="entry name" value="CheY-like_superfamily"/>
</dbReference>
<protein>
    <submittedName>
        <fullName evidence="10">Response regulator transcription factor</fullName>
    </submittedName>
</protein>
<dbReference type="InterPro" id="IPR016032">
    <property type="entry name" value="Sig_transdc_resp-reg_C-effctor"/>
</dbReference>
<evidence type="ECO:0000256" key="1">
    <source>
        <dbReference type="ARBA" id="ARBA00022553"/>
    </source>
</evidence>
<name>A0ABY8F7H8_9HYPH</name>
<dbReference type="InterPro" id="IPR001867">
    <property type="entry name" value="OmpR/PhoB-type_DNA-bd"/>
</dbReference>
<keyword evidence="11" id="KW-1185">Reference proteome</keyword>
<dbReference type="PROSITE" id="PS50110">
    <property type="entry name" value="RESPONSE_REGULATORY"/>
    <property type="match status" value="1"/>
</dbReference>
<evidence type="ECO:0000256" key="4">
    <source>
        <dbReference type="ARBA" id="ARBA00023125"/>
    </source>
</evidence>
<organism evidence="10 11">
    <name type="scientific">Roseibium porphyridii</name>
    <dbReference type="NCBI Taxonomy" id="2866279"/>
    <lineage>
        <taxon>Bacteria</taxon>
        <taxon>Pseudomonadati</taxon>
        <taxon>Pseudomonadota</taxon>
        <taxon>Alphaproteobacteria</taxon>
        <taxon>Hyphomicrobiales</taxon>
        <taxon>Stappiaceae</taxon>
        <taxon>Roseibium</taxon>
    </lineage>
</organism>
<dbReference type="SUPFAM" id="SSF52172">
    <property type="entry name" value="CheY-like"/>
    <property type="match status" value="1"/>
</dbReference>
<keyword evidence="1 6" id="KW-0597">Phosphoprotein</keyword>
<dbReference type="Gene3D" id="3.40.50.2300">
    <property type="match status" value="1"/>
</dbReference>
<feature type="modified residue" description="4-aspartylphosphate" evidence="6">
    <location>
        <position position="56"/>
    </location>
</feature>